<evidence type="ECO:0000259" key="11">
    <source>
        <dbReference type="Pfam" id="PF01656"/>
    </source>
</evidence>
<dbReference type="PANTHER" id="PTHR43384:SF6">
    <property type="entry name" value="SEPTUM SITE-DETERMINING PROTEIN MIND HOMOLOG, CHLOROPLASTIC"/>
    <property type="match status" value="1"/>
</dbReference>
<dbReference type="InterPro" id="IPR010223">
    <property type="entry name" value="MinD"/>
</dbReference>
<evidence type="ECO:0000256" key="1">
    <source>
        <dbReference type="ARBA" id="ARBA00010257"/>
    </source>
</evidence>
<evidence type="ECO:0000256" key="7">
    <source>
        <dbReference type="ARBA" id="ARBA00023306"/>
    </source>
</evidence>
<comment type="function">
    <text evidence="8">ATPase required for the correct placement of the division site. Cell division inhibitors MinC and MinD act in concert to form an inhibitor capable of blocking formation of the polar Z ring septums. Rapidly oscillates between the poles of the cell to destabilize FtsZ filaments that have formed before they mature into polar Z rings.</text>
</comment>
<evidence type="ECO:0000256" key="8">
    <source>
        <dbReference type="ARBA" id="ARBA00025436"/>
    </source>
</evidence>
<dbReference type="RefSeq" id="WP_015327604.1">
    <property type="nucleotide sequence ID" value="NC_019978.1"/>
</dbReference>
<feature type="binding site" evidence="10">
    <location>
        <begin position="12"/>
        <end position="19"/>
    </location>
    <ligand>
        <name>ATP</name>
        <dbReference type="ChEBI" id="CHEBI:30616"/>
    </ligand>
</feature>
<keyword evidence="3" id="KW-0132">Cell division</keyword>
<keyword evidence="4 10" id="KW-0547">Nucleotide-binding</keyword>
<protein>
    <recommendedName>
        <fullName evidence="2">Septum site-determining protein MinD</fullName>
    </recommendedName>
    <alternativeName>
        <fullName evidence="9">Cell division inhibitor MinD</fullName>
    </alternativeName>
</protein>
<gene>
    <name evidence="12" type="ordered locus">Halha_1990</name>
</gene>
<evidence type="ECO:0000256" key="6">
    <source>
        <dbReference type="ARBA" id="ARBA00023210"/>
    </source>
</evidence>
<dbReference type="STRING" id="748449.Halha_1990"/>
<dbReference type="Gene3D" id="3.40.50.300">
    <property type="entry name" value="P-loop containing nucleotide triphosphate hydrolases"/>
    <property type="match status" value="1"/>
</dbReference>
<keyword evidence="5 10" id="KW-0067">ATP-binding</keyword>
<dbReference type="GO" id="GO:0005829">
    <property type="term" value="C:cytosol"/>
    <property type="evidence" value="ECO:0007669"/>
    <property type="project" value="TreeGrafter"/>
</dbReference>
<dbReference type="HOGENOM" id="CLU_037612_0_1_9"/>
<dbReference type="OrthoDB" id="9773088at2"/>
<organism evidence="12 13">
    <name type="scientific">Halobacteroides halobius (strain ATCC 35273 / DSM 5150 / MD-1)</name>
    <dbReference type="NCBI Taxonomy" id="748449"/>
    <lineage>
        <taxon>Bacteria</taxon>
        <taxon>Bacillati</taxon>
        <taxon>Bacillota</taxon>
        <taxon>Clostridia</taxon>
        <taxon>Halanaerobiales</taxon>
        <taxon>Halobacteroidaceae</taxon>
        <taxon>Halobacteroides</taxon>
    </lineage>
</organism>
<dbReference type="Pfam" id="PF01656">
    <property type="entry name" value="CbiA"/>
    <property type="match status" value="1"/>
</dbReference>
<dbReference type="KEGG" id="hhl:Halha_1990"/>
<dbReference type="AlphaFoldDB" id="L0KBZ7"/>
<dbReference type="Proteomes" id="UP000010880">
    <property type="component" value="Chromosome"/>
</dbReference>
<dbReference type="PIRSF" id="PIRSF003092">
    <property type="entry name" value="MinD"/>
    <property type="match status" value="1"/>
</dbReference>
<evidence type="ECO:0000256" key="4">
    <source>
        <dbReference type="ARBA" id="ARBA00022741"/>
    </source>
</evidence>
<keyword evidence="7" id="KW-0131">Cell cycle</keyword>
<dbReference type="PANTHER" id="PTHR43384">
    <property type="entry name" value="SEPTUM SITE-DETERMINING PROTEIN MIND HOMOLOG, CHLOROPLASTIC-RELATED"/>
    <property type="match status" value="1"/>
</dbReference>
<dbReference type="GO" id="GO:0005524">
    <property type="term" value="F:ATP binding"/>
    <property type="evidence" value="ECO:0007669"/>
    <property type="project" value="UniProtKB-KW"/>
</dbReference>
<keyword evidence="13" id="KW-1185">Reference proteome</keyword>
<dbReference type="CDD" id="cd02036">
    <property type="entry name" value="MinD"/>
    <property type="match status" value="1"/>
</dbReference>
<dbReference type="InterPro" id="IPR025501">
    <property type="entry name" value="MinD_FleN"/>
</dbReference>
<evidence type="ECO:0000256" key="2">
    <source>
        <dbReference type="ARBA" id="ARBA00016887"/>
    </source>
</evidence>
<dbReference type="PATRIC" id="fig|748449.3.peg.1917"/>
<accession>L0KBZ7</accession>
<dbReference type="InterPro" id="IPR050625">
    <property type="entry name" value="ParA/MinD_ATPase"/>
</dbReference>
<evidence type="ECO:0000256" key="10">
    <source>
        <dbReference type="PIRSR" id="PIRSR003092-1"/>
    </source>
</evidence>
<sequence>MVGKAYVITSGKGGVGKTTTTANLGIGLAKLGKKVALIDADIGLRNLDVVLGLENRIVYDIVDVVEDNCRLEQALIKDKRYSSLHLLPAAQTRDKTAVSPKQMEKLCIQLKKEYDYIIIDSPAGIEQGFKNAIAGVDESIVVTTPEVSAVRDADRIIGMLEAEGLDDPKLIINRIRMDMVRRGDMMEIEDMKDILAIKLLGIIPEDEKIVISTNKGEPIILDNDTKAGKSFWNVAQRIEGNKIPYLSLEDNLIDRLKKFIGLD</sequence>
<name>L0KBZ7_HALHC</name>
<dbReference type="InterPro" id="IPR027417">
    <property type="entry name" value="P-loop_NTPase"/>
</dbReference>
<dbReference type="GO" id="GO:0000917">
    <property type="term" value="P:division septum assembly"/>
    <property type="evidence" value="ECO:0007669"/>
    <property type="project" value="UniProtKB-KW"/>
</dbReference>
<dbReference type="EMBL" id="CP003359">
    <property type="protein sequence ID" value="AGB41889.1"/>
    <property type="molecule type" value="Genomic_DNA"/>
</dbReference>
<reference evidence="13" key="1">
    <citation type="submission" date="2012-02" db="EMBL/GenBank/DDBJ databases">
        <title>The complete genome of Halobacteroides halobius DSM 5150.</title>
        <authorList>
            <person name="Lucas S."/>
            <person name="Copeland A."/>
            <person name="Lapidus A."/>
            <person name="Glavina del Rio T."/>
            <person name="Dalin E."/>
            <person name="Tice H."/>
            <person name="Bruce D."/>
            <person name="Goodwin L."/>
            <person name="Pitluck S."/>
            <person name="Peters L."/>
            <person name="Mikhailova N."/>
            <person name="Gu W."/>
            <person name="Kyrpides N."/>
            <person name="Mavromatis K."/>
            <person name="Ivanova N."/>
            <person name="Brettin T."/>
            <person name="Detter J.C."/>
            <person name="Han C."/>
            <person name="Larimer F."/>
            <person name="Land M."/>
            <person name="Hauser L."/>
            <person name="Markowitz V."/>
            <person name="Cheng J.-F."/>
            <person name="Hugenholtz P."/>
            <person name="Woyke T."/>
            <person name="Wu D."/>
            <person name="Tindall B."/>
            <person name="Pomrenke H."/>
            <person name="Brambilla E."/>
            <person name="Klenk H.-P."/>
            <person name="Eisen J.A."/>
        </authorList>
    </citation>
    <scope>NUCLEOTIDE SEQUENCE [LARGE SCALE GENOMIC DNA]</scope>
    <source>
        <strain evidence="13">ATCC 35273 / DSM 5150 / MD-1</strain>
    </source>
</reference>
<dbReference type="GO" id="GO:0009898">
    <property type="term" value="C:cytoplasmic side of plasma membrane"/>
    <property type="evidence" value="ECO:0007669"/>
    <property type="project" value="TreeGrafter"/>
</dbReference>
<dbReference type="GO" id="GO:0051782">
    <property type="term" value="P:negative regulation of cell division"/>
    <property type="evidence" value="ECO:0007669"/>
    <property type="project" value="TreeGrafter"/>
</dbReference>
<proteinExistence type="inferred from homology"/>
<comment type="similarity">
    <text evidence="1">Belongs to the ParA family. MinD subfamily.</text>
</comment>
<evidence type="ECO:0000256" key="5">
    <source>
        <dbReference type="ARBA" id="ARBA00022840"/>
    </source>
</evidence>
<dbReference type="GO" id="GO:0016887">
    <property type="term" value="F:ATP hydrolysis activity"/>
    <property type="evidence" value="ECO:0007669"/>
    <property type="project" value="InterPro"/>
</dbReference>
<evidence type="ECO:0000256" key="9">
    <source>
        <dbReference type="ARBA" id="ARBA00032845"/>
    </source>
</evidence>
<dbReference type="FunFam" id="3.40.50.300:FF:000068">
    <property type="entry name" value="Site-determining protein"/>
    <property type="match status" value="1"/>
</dbReference>
<keyword evidence="6" id="KW-0717">Septation</keyword>
<evidence type="ECO:0000313" key="13">
    <source>
        <dbReference type="Proteomes" id="UP000010880"/>
    </source>
</evidence>
<dbReference type="NCBIfam" id="TIGR01968">
    <property type="entry name" value="minD_bact"/>
    <property type="match status" value="1"/>
</dbReference>
<feature type="domain" description="CobQ/CobB/MinD/ParA nucleotide binding" evidence="11">
    <location>
        <begin position="7"/>
        <end position="219"/>
    </location>
</feature>
<evidence type="ECO:0000313" key="12">
    <source>
        <dbReference type="EMBL" id="AGB41889.1"/>
    </source>
</evidence>
<dbReference type="InterPro" id="IPR002586">
    <property type="entry name" value="CobQ/CobB/MinD/ParA_Nub-bd_dom"/>
</dbReference>
<dbReference type="eggNOG" id="COG2894">
    <property type="taxonomic scope" value="Bacteria"/>
</dbReference>
<dbReference type="SUPFAM" id="SSF52540">
    <property type="entry name" value="P-loop containing nucleoside triphosphate hydrolases"/>
    <property type="match status" value="1"/>
</dbReference>
<evidence type="ECO:0000256" key="3">
    <source>
        <dbReference type="ARBA" id="ARBA00022618"/>
    </source>
</evidence>